<feature type="transmembrane region" description="Helical" evidence="1">
    <location>
        <begin position="332"/>
        <end position="349"/>
    </location>
</feature>
<dbReference type="STRING" id="446470.Snas_4271"/>
<dbReference type="InterPro" id="IPR010640">
    <property type="entry name" value="Low_temperature_requirement_A"/>
</dbReference>
<feature type="transmembrane region" description="Helical" evidence="1">
    <location>
        <begin position="137"/>
        <end position="156"/>
    </location>
</feature>
<keyword evidence="1" id="KW-0812">Transmembrane</keyword>
<feature type="transmembrane region" description="Helical" evidence="1">
    <location>
        <begin position="305"/>
        <end position="325"/>
    </location>
</feature>
<feature type="transmembrane region" description="Helical" evidence="1">
    <location>
        <begin position="270"/>
        <end position="293"/>
    </location>
</feature>
<evidence type="ECO:0000256" key="1">
    <source>
        <dbReference type="SAM" id="Phobius"/>
    </source>
</evidence>
<dbReference type="EMBL" id="CP001778">
    <property type="protein sequence ID" value="ADD43920.1"/>
    <property type="molecule type" value="Genomic_DNA"/>
</dbReference>
<keyword evidence="3" id="KW-1185">Reference proteome</keyword>
<dbReference type="RefSeq" id="WP_013019491.1">
    <property type="nucleotide sequence ID" value="NC_013947.1"/>
</dbReference>
<keyword evidence="1" id="KW-1133">Transmembrane helix</keyword>
<dbReference type="KEGG" id="sna:Snas_4271"/>
<feature type="transmembrane region" description="Helical" evidence="1">
    <location>
        <begin position="110"/>
        <end position="130"/>
    </location>
</feature>
<organism evidence="2 3">
    <name type="scientific">Stackebrandtia nassauensis (strain DSM 44728 / CIP 108903 / NRRL B-16338 / NBRC 102104 / LLR-40K-21)</name>
    <dbReference type="NCBI Taxonomy" id="446470"/>
    <lineage>
        <taxon>Bacteria</taxon>
        <taxon>Bacillati</taxon>
        <taxon>Actinomycetota</taxon>
        <taxon>Actinomycetes</taxon>
        <taxon>Glycomycetales</taxon>
        <taxon>Glycomycetaceae</taxon>
        <taxon>Stackebrandtia</taxon>
    </lineage>
</organism>
<feature type="transmembrane region" description="Helical" evidence="1">
    <location>
        <begin position="53"/>
        <end position="74"/>
    </location>
</feature>
<dbReference type="PANTHER" id="PTHR36840:SF1">
    <property type="entry name" value="BLL5714 PROTEIN"/>
    <property type="match status" value="1"/>
</dbReference>
<dbReference type="Proteomes" id="UP000000844">
    <property type="component" value="Chromosome"/>
</dbReference>
<feature type="transmembrane region" description="Helical" evidence="1">
    <location>
        <begin position="86"/>
        <end position="104"/>
    </location>
</feature>
<feature type="transmembrane region" description="Helical" evidence="1">
    <location>
        <begin position="196"/>
        <end position="215"/>
    </location>
</feature>
<dbReference type="HOGENOM" id="CLU_045667_2_1_11"/>
<protein>
    <submittedName>
        <fullName evidence="2">Low temperature requirement A</fullName>
    </submittedName>
</protein>
<proteinExistence type="predicted"/>
<keyword evidence="1" id="KW-0472">Membrane</keyword>
<sequence>MNLPLPRWYREKVEPVPDTEDQKVSTLELFFDLVFVFTVTQLTHVVAHDFTSGVIQTLLMFAVIWYMYSAYAWMTNAVPPQRPARRVLLLVAMAGWFVIALAVPDAFHGTGVWLGAGMVVVVVLHGLMYLQSTNRILVFLSVNLTGAILIVIAGFQHGLPQYLLWTAALVVMWLGPALTGQEGFPLHPGHITERHGLVVIVALGESIIVVGSGALKVGEKTGELNGQIISVAILGLALTACLWWAYFTADAVRAEHALVSTGDQVRRTRMVLLGFFFSHIPILLGIVGMAAGLGDAIGKATKPLAGGPGIALGAGVALFLLGSVLFRISLRLPAGTVRIVAVVLSLATIPLGRVAAVWQLVALFGILLAVVITEEASRRRDQLVTSE</sequence>
<feature type="transmembrane region" description="Helical" evidence="1">
    <location>
        <begin position="162"/>
        <end position="184"/>
    </location>
</feature>
<gene>
    <name evidence="2" type="ordered locus">Snas_4271</name>
</gene>
<dbReference type="AlphaFoldDB" id="D3Q2I7"/>
<evidence type="ECO:0000313" key="2">
    <source>
        <dbReference type="EMBL" id="ADD43920.1"/>
    </source>
</evidence>
<evidence type="ECO:0000313" key="3">
    <source>
        <dbReference type="Proteomes" id="UP000000844"/>
    </source>
</evidence>
<feature type="transmembrane region" description="Helical" evidence="1">
    <location>
        <begin position="355"/>
        <end position="373"/>
    </location>
</feature>
<feature type="transmembrane region" description="Helical" evidence="1">
    <location>
        <begin position="227"/>
        <end position="249"/>
    </location>
</feature>
<name>D3Q2I7_STANL</name>
<reference evidence="2 3" key="1">
    <citation type="journal article" date="2009" name="Stand. Genomic Sci.">
        <title>Complete genome sequence of Stackebrandtia nassauensis type strain (LLR-40K-21).</title>
        <authorList>
            <person name="Munk C."/>
            <person name="Lapidus A."/>
            <person name="Copeland A."/>
            <person name="Jando M."/>
            <person name="Mayilraj S."/>
            <person name="Glavina Del Rio T."/>
            <person name="Nolan M."/>
            <person name="Chen F."/>
            <person name="Lucas S."/>
            <person name="Tice H."/>
            <person name="Cheng J.F."/>
            <person name="Han C."/>
            <person name="Detter J.C."/>
            <person name="Bruce D."/>
            <person name="Goodwin L."/>
            <person name="Chain P."/>
            <person name="Pitluck S."/>
            <person name="Goker M."/>
            <person name="Ovchinikova G."/>
            <person name="Pati A."/>
            <person name="Ivanova N."/>
            <person name="Mavromatis K."/>
            <person name="Chen A."/>
            <person name="Palaniappan K."/>
            <person name="Land M."/>
            <person name="Hauser L."/>
            <person name="Chang Y.J."/>
            <person name="Jeffries C.D."/>
            <person name="Bristow J."/>
            <person name="Eisen J.A."/>
            <person name="Markowitz V."/>
            <person name="Hugenholtz P."/>
            <person name="Kyrpides N.C."/>
            <person name="Klenk H.P."/>
        </authorList>
    </citation>
    <scope>NUCLEOTIDE SEQUENCE [LARGE SCALE GENOMIC DNA]</scope>
    <source>
        <strain evidence="3">DSM 44728 / CIP 108903 / NRRL B-16338 / NBRC 102104 / LLR-40K-21</strain>
    </source>
</reference>
<dbReference type="eggNOG" id="COG4292">
    <property type="taxonomic scope" value="Bacteria"/>
</dbReference>
<accession>D3Q2I7</accession>
<dbReference type="PANTHER" id="PTHR36840">
    <property type="entry name" value="BLL5714 PROTEIN"/>
    <property type="match status" value="1"/>
</dbReference>
<dbReference type="Pfam" id="PF06772">
    <property type="entry name" value="LtrA"/>
    <property type="match status" value="1"/>
</dbReference>